<accession>A0ABW3B299</accession>
<protein>
    <submittedName>
        <fullName evidence="1">Uncharacterized protein</fullName>
    </submittedName>
</protein>
<name>A0ABW3B299_9FLAO</name>
<dbReference type="Proteomes" id="UP001597012">
    <property type="component" value="Unassembled WGS sequence"/>
</dbReference>
<sequence length="112" mass="12541">MELIYRNDYAAVYRVQNSPHEDCDMQLVVDTVGLFVSRGDLEHLMGIVQRSDEPCTCADCGGNACNKIWCSNPLIDICLKVDKTILALLEDVIKGTQFTLDLDATLAKYRLN</sequence>
<organism evidence="1 2">
    <name type="scientific">Maribacter chungangensis</name>
    <dbReference type="NCBI Taxonomy" id="1069117"/>
    <lineage>
        <taxon>Bacteria</taxon>
        <taxon>Pseudomonadati</taxon>
        <taxon>Bacteroidota</taxon>
        <taxon>Flavobacteriia</taxon>
        <taxon>Flavobacteriales</taxon>
        <taxon>Flavobacteriaceae</taxon>
        <taxon>Maribacter</taxon>
    </lineage>
</organism>
<dbReference type="RefSeq" id="WP_379932958.1">
    <property type="nucleotide sequence ID" value="NZ_JBHTHY010000003.1"/>
</dbReference>
<dbReference type="EMBL" id="JBHTHY010000003">
    <property type="protein sequence ID" value="MFD0796966.1"/>
    <property type="molecule type" value="Genomic_DNA"/>
</dbReference>
<evidence type="ECO:0000313" key="1">
    <source>
        <dbReference type="EMBL" id="MFD0796966.1"/>
    </source>
</evidence>
<comment type="caution">
    <text evidence="1">The sequence shown here is derived from an EMBL/GenBank/DDBJ whole genome shotgun (WGS) entry which is preliminary data.</text>
</comment>
<evidence type="ECO:0000313" key="2">
    <source>
        <dbReference type="Proteomes" id="UP001597012"/>
    </source>
</evidence>
<keyword evidence="2" id="KW-1185">Reference proteome</keyword>
<reference evidence="2" key="1">
    <citation type="journal article" date="2019" name="Int. J. Syst. Evol. Microbiol.">
        <title>The Global Catalogue of Microorganisms (GCM) 10K type strain sequencing project: providing services to taxonomists for standard genome sequencing and annotation.</title>
        <authorList>
            <consortium name="The Broad Institute Genomics Platform"/>
            <consortium name="The Broad Institute Genome Sequencing Center for Infectious Disease"/>
            <person name="Wu L."/>
            <person name="Ma J."/>
        </authorList>
    </citation>
    <scope>NUCLEOTIDE SEQUENCE [LARGE SCALE GENOMIC DNA]</scope>
    <source>
        <strain evidence="2">CCUG 61948</strain>
    </source>
</reference>
<proteinExistence type="predicted"/>
<gene>
    <name evidence="1" type="ORF">ACFQZJ_05810</name>
</gene>